<dbReference type="Pfam" id="PF02932">
    <property type="entry name" value="Neur_chan_memb"/>
    <property type="match status" value="1"/>
</dbReference>
<evidence type="ECO:0000313" key="5">
    <source>
        <dbReference type="Proteomes" id="UP001054945"/>
    </source>
</evidence>
<reference evidence="4 5" key="1">
    <citation type="submission" date="2021-06" db="EMBL/GenBank/DDBJ databases">
        <title>Caerostris extrusa draft genome.</title>
        <authorList>
            <person name="Kono N."/>
            <person name="Arakawa K."/>
        </authorList>
    </citation>
    <scope>NUCLEOTIDE SEQUENCE [LARGE SCALE GENOMIC DNA]</scope>
</reference>
<evidence type="ECO:0000259" key="3">
    <source>
        <dbReference type="Pfam" id="PF02932"/>
    </source>
</evidence>
<dbReference type="GO" id="GO:0005254">
    <property type="term" value="F:chloride channel activity"/>
    <property type="evidence" value="ECO:0007669"/>
    <property type="project" value="UniProtKB-ARBA"/>
</dbReference>
<dbReference type="PANTHER" id="PTHR18945">
    <property type="entry name" value="NEUROTRANSMITTER GATED ION CHANNEL"/>
    <property type="match status" value="1"/>
</dbReference>
<dbReference type="Proteomes" id="UP001054945">
    <property type="component" value="Unassembled WGS sequence"/>
</dbReference>
<dbReference type="GO" id="GO:0099095">
    <property type="term" value="F:ligand-gated monoatomic anion channel activity"/>
    <property type="evidence" value="ECO:0007669"/>
    <property type="project" value="UniProtKB-ARBA"/>
</dbReference>
<feature type="transmembrane region" description="Helical" evidence="2">
    <location>
        <begin position="81"/>
        <end position="102"/>
    </location>
</feature>
<name>A0AAV4WK76_CAEEX</name>
<feature type="transmembrane region" description="Helical" evidence="2">
    <location>
        <begin position="135"/>
        <end position="158"/>
    </location>
</feature>
<accession>A0AAV4WK76</accession>
<comment type="caution">
    <text evidence="4">The sequence shown here is derived from an EMBL/GenBank/DDBJ whole genome shotgun (WGS) entry which is preliminary data.</text>
</comment>
<dbReference type="InterPro" id="IPR006028">
    <property type="entry name" value="GABAA/Glycine_rcpt"/>
</dbReference>
<dbReference type="InterPro" id="IPR036719">
    <property type="entry name" value="Neuro-gated_channel_TM_sf"/>
</dbReference>
<gene>
    <name evidence="4" type="primary">Gabra6</name>
    <name evidence="4" type="ORF">CEXT_251651</name>
</gene>
<keyword evidence="2" id="KW-0812">Transmembrane</keyword>
<evidence type="ECO:0000256" key="1">
    <source>
        <dbReference type="SAM" id="MobiDB-lite"/>
    </source>
</evidence>
<evidence type="ECO:0000256" key="2">
    <source>
        <dbReference type="SAM" id="Phobius"/>
    </source>
</evidence>
<keyword evidence="4" id="KW-0675">Receptor</keyword>
<dbReference type="SUPFAM" id="SSF90112">
    <property type="entry name" value="Neurotransmitter-gated ion-channel transmembrane pore"/>
    <property type="match status" value="1"/>
</dbReference>
<dbReference type="PRINTS" id="PR00253">
    <property type="entry name" value="GABAARECEPTR"/>
</dbReference>
<feature type="region of interest" description="Disordered" evidence="1">
    <location>
        <begin position="1"/>
        <end position="23"/>
    </location>
</feature>
<dbReference type="Gene3D" id="1.20.58.390">
    <property type="entry name" value="Neurotransmitter-gated ion-channel transmembrane domain"/>
    <property type="match status" value="1"/>
</dbReference>
<dbReference type="InterPro" id="IPR006029">
    <property type="entry name" value="Neurotrans-gated_channel_TM"/>
</dbReference>
<dbReference type="InterPro" id="IPR038050">
    <property type="entry name" value="Neuro_actylchol_rec"/>
</dbReference>
<proteinExistence type="predicted"/>
<keyword evidence="5" id="KW-1185">Reference proteome</keyword>
<protein>
    <submittedName>
        <fullName evidence="4">Gamma-aminobutyric acid receptor subunit alpha-6</fullName>
    </submittedName>
</protein>
<dbReference type="GO" id="GO:0004888">
    <property type="term" value="F:transmembrane signaling receptor activity"/>
    <property type="evidence" value="ECO:0007669"/>
    <property type="project" value="InterPro"/>
</dbReference>
<feature type="transmembrane region" description="Helical" evidence="2">
    <location>
        <begin position="226"/>
        <end position="248"/>
    </location>
</feature>
<dbReference type="CDD" id="cd19049">
    <property type="entry name" value="LGIC_TM_anion"/>
    <property type="match status" value="1"/>
</dbReference>
<evidence type="ECO:0000313" key="4">
    <source>
        <dbReference type="EMBL" id="GIY82381.1"/>
    </source>
</evidence>
<keyword evidence="2" id="KW-1133">Transmembrane helix</keyword>
<sequence length="252" mass="28861">MSSCRDDDSCSNMSSCRDDDNCSNMSSCRSFTTPKKKTEKESNRPLLTSQNLTNPHLLTRYLFSTSSLLARFILRRRRGYFILQIYAPCAMIVGASWVSFWINKSDAPGRVAVGATTVLTLVTMGFGGRSSLPRVAYATAIDWFVILCFSFSYLLLWWNMRASGASKENGEDLTAISESCDTEEKPVICHQKFRPFRWKKKKKRYREISTQMEDPYALDRGSRIDAYARVLFPWPLVCSNLLLDIILVHNRR</sequence>
<dbReference type="EMBL" id="BPLR01016243">
    <property type="protein sequence ID" value="GIY82381.1"/>
    <property type="molecule type" value="Genomic_DNA"/>
</dbReference>
<dbReference type="GO" id="GO:0005230">
    <property type="term" value="F:extracellular ligand-gated monoatomic ion channel activity"/>
    <property type="evidence" value="ECO:0007669"/>
    <property type="project" value="UniProtKB-ARBA"/>
</dbReference>
<feature type="transmembrane region" description="Helical" evidence="2">
    <location>
        <begin position="108"/>
        <end position="128"/>
    </location>
</feature>
<dbReference type="AlphaFoldDB" id="A0AAV4WK76"/>
<dbReference type="InterPro" id="IPR006201">
    <property type="entry name" value="Neur_channel"/>
</dbReference>
<feature type="domain" description="Neurotransmitter-gated ion-channel transmembrane" evidence="3">
    <location>
        <begin position="85"/>
        <end position="156"/>
    </location>
</feature>
<dbReference type="GO" id="GO:0016020">
    <property type="term" value="C:membrane"/>
    <property type="evidence" value="ECO:0007669"/>
    <property type="project" value="InterPro"/>
</dbReference>
<organism evidence="4 5">
    <name type="scientific">Caerostris extrusa</name>
    <name type="common">Bark spider</name>
    <name type="synonym">Caerostris bankana</name>
    <dbReference type="NCBI Taxonomy" id="172846"/>
    <lineage>
        <taxon>Eukaryota</taxon>
        <taxon>Metazoa</taxon>
        <taxon>Ecdysozoa</taxon>
        <taxon>Arthropoda</taxon>
        <taxon>Chelicerata</taxon>
        <taxon>Arachnida</taxon>
        <taxon>Araneae</taxon>
        <taxon>Araneomorphae</taxon>
        <taxon>Entelegynae</taxon>
        <taxon>Araneoidea</taxon>
        <taxon>Araneidae</taxon>
        <taxon>Caerostris</taxon>
    </lineage>
</organism>
<keyword evidence="2" id="KW-0472">Membrane</keyword>